<dbReference type="PRINTS" id="PR01415">
    <property type="entry name" value="ANKYRIN"/>
</dbReference>
<dbReference type="STRING" id="318479.A0A0N4UA50"/>
<dbReference type="WBParaSite" id="DME_0000400401-mRNA-1">
    <property type="protein sequence ID" value="DME_0000400401-mRNA-1"/>
    <property type="gene ID" value="DME_0000400401"/>
</dbReference>
<evidence type="ECO:0000313" key="5">
    <source>
        <dbReference type="Proteomes" id="UP000038040"/>
    </source>
</evidence>
<dbReference type="AlphaFoldDB" id="A0A0N4UA50"/>
<evidence type="ECO:0000256" key="3">
    <source>
        <dbReference type="PROSITE-ProRule" id="PRU00023"/>
    </source>
</evidence>
<dbReference type="SMART" id="SM00248">
    <property type="entry name" value="ANK"/>
    <property type="match status" value="12"/>
</dbReference>
<feature type="repeat" description="ANK" evidence="3">
    <location>
        <begin position="90"/>
        <end position="127"/>
    </location>
</feature>
<dbReference type="Pfam" id="PF00023">
    <property type="entry name" value="Ank"/>
    <property type="match status" value="2"/>
</dbReference>
<reference evidence="7" key="1">
    <citation type="submission" date="2017-02" db="UniProtKB">
        <authorList>
            <consortium name="WormBaseParasite"/>
        </authorList>
    </citation>
    <scope>IDENTIFICATION</scope>
</reference>
<feature type="repeat" description="ANK" evidence="3">
    <location>
        <begin position="269"/>
        <end position="306"/>
    </location>
</feature>
<evidence type="ECO:0000313" key="7">
    <source>
        <dbReference type="WBParaSite" id="DME_0000400401-mRNA-1"/>
    </source>
</evidence>
<dbReference type="Proteomes" id="UP000038040">
    <property type="component" value="Unplaced"/>
</dbReference>
<dbReference type="PANTHER" id="PTHR24166">
    <property type="entry name" value="ROLLING PEBBLES, ISOFORM B"/>
    <property type="match status" value="1"/>
</dbReference>
<feature type="repeat" description="ANK" evidence="3">
    <location>
        <begin position="459"/>
        <end position="491"/>
    </location>
</feature>
<keyword evidence="2 3" id="KW-0040">ANK repeat</keyword>
<evidence type="ECO:0000313" key="6">
    <source>
        <dbReference type="Proteomes" id="UP000274756"/>
    </source>
</evidence>
<feature type="repeat" description="ANK" evidence="3">
    <location>
        <begin position="57"/>
        <end position="89"/>
    </location>
</feature>
<dbReference type="PROSITE" id="PS50297">
    <property type="entry name" value="ANK_REP_REGION"/>
    <property type="match status" value="7"/>
</dbReference>
<keyword evidence="1" id="KW-0677">Repeat</keyword>
<dbReference type="PROSITE" id="PS50088">
    <property type="entry name" value="ANK_REPEAT"/>
    <property type="match status" value="7"/>
</dbReference>
<sequence length="565" mass="61324">MRVLAQTITWSDLARVDVDECGHEGRTALRAAAWSGQKSIVIRLLEYNADVNKKDVEGRSALMASSYKNHFDIVSILLQAGADPNLADKSGATALHLALSNQSDVYDRHQTIIELLQNGADVNLEDINGWNCVHVAAYHGDLNLESIIKSCRNVDAQPIELEYGEKFQDKSGRTALMLAACLGNTRSCQQLIDHGADIDFIDNEGRTALIHAAIHNNLEIVQLLLNLGADEAHKDNDGAVALHFAVSHRNLDLCSALCTSVTVQISDKYGNHPLIIAAQRSDVKVSKSEVVQLLLDTGAPINLQSHNGQSALRSAALAGNDSIVKCLAAHVSVSGEKCDLNQCDLNGTPLLHALIVARNMQMVSLLLDLGCSISSCDSYHRYSTHFVAQAFFSIFNRSEYFIIITGLHAAILKEHGGNFEAQDEAGRTPLMTAVWASNYDIAYFLLEDIGVQPNEIDYEGATALNIAAHIGQRDLVILLLKFGAEPSHCDKLGRTAADVAQLAGHESIRQILKNASGSADSSGFGSLPMSPSDQTMKYIQKKPDIRANTVNFTCQKALSHYLPHS</sequence>
<dbReference type="SUPFAM" id="SSF48403">
    <property type="entry name" value="Ankyrin repeat"/>
    <property type="match status" value="2"/>
</dbReference>
<dbReference type="Pfam" id="PF12796">
    <property type="entry name" value="Ank_2"/>
    <property type="match status" value="3"/>
</dbReference>
<protein>
    <submittedName>
        <fullName evidence="7">ANK_REP_REGION domain-containing protein</fullName>
    </submittedName>
</protein>
<reference evidence="4 6" key="2">
    <citation type="submission" date="2018-11" db="EMBL/GenBank/DDBJ databases">
        <authorList>
            <consortium name="Pathogen Informatics"/>
        </authorList>
    </citation>
    <scope>NUCLEOTIDE SEQUENCE [LARGE SCALE GENOMIC DNA]</scope>
</reference>
<evidence type="ECO:0000256" key="1">
    <source>
        <dbReference type="ARBA" id="ARBA00022737"/>
    </source>
</evidence>
<dbReference type="InterPro" id="IPR036770">
    <property type="entry name" value="Ankyrin_rpt-contain_sf"/>
</dbReference>
<dbReference type="PANTHER" id="PTHR24166:SF48">
    <property type="entry name" value="PROTEIN VAPYRIN"/>
    <property type="match status" value="1"/>
</dbReference>
<gene>
    <name evidence="4" type="ORF">DME_LOCUS368</name>
</gene>
<evidence type="ECO:0000256" key="2">
    <source>
        <dbReference type="ARBA" id="ARBA00023043"/>
    </source>
</evidence>
<feature type="repeat" description="ANK" evidence="3">
    <location>
        <begin position="171"/>
        <end position="203"/>
    </location>
</feature>
<feature type="repeat" description="ANK" evidence="3">
    <location>
        <begin position="204"/>
        <end position="236"/>
    </location>
</feature>
<keyword evidence="6" id="KW-1185">Reference proteome</keyword>
<organism evidence="5 7">
    <name type="scientific">Dracunculus medinensis</name>
    <name type="common">Guinea worm</name>
    <dbReference type="NCBI Taxonomy" id="318479"/>
    <lineage>
        <taxon>Eukaryota</taxon>
        <taxon>Metazoa</taxon>
        <taxon>Ecdysozoa</taxon>
        <taxon>Nematoda</taxon>
        <taxon>Chromadorea</taxon>
        <taxon>Rhabditida</taxon>
        <taxon>Spirurina</taxon>
        <taxon>Dracunculoidea</taxon>
        <taxon>Dracunculidae</taxon>
        <taxon>Dracunculus</taxon>
    </lineage>
</organism>
<evidence type="ECO:0000313" key="4">
    <source>
        <dbReference type="EMBL" id="VDN50395.1"/>
    </source>
</evidence>
<dbReference type="InterPro" id="IPR050889">
    <property type="entry name" value="Dendritic_Spine_Reg/Scaffold"/>
</dbReference>
<dbReference type="OrthoDB" id="427518at2759"/>
<dbReference type="Proteomes" id="UP000274756">
    <property type="component" value="Unassembled WGS sequence"/>
</dbReference>
<accession>A0A0N4UA50</accession>
<dbReference type="Gene3D" id="1.25.40.20">
    <property type="entry name" value="Ankyrin repeat-containing domain"/>
    <property type="match status" value="4"/>
</dbReference>
<feature type="repeat" description="ANK" evidence="3">
    <location>
        <begin position="24"/>
        <end position="56"/>
    </location>
</feature>
<dbReference type="EMBL" id="UYYG01000003">
    <property type="protein sequence ID" value="VDN50395.1"/>
    <property type="molecule type" value="Genomic_DNA"/>
</dbReference>
<name>A0A0N4UA50_DRAME</name>
<proteinExistence type="predicted"/>
<dbReference type="InterPro" id="IPR002110">
    <property type="entry name" value="Ankyrin_rpt"/>
</dbReference>